<dbReference type="AlphaFoldDB" id="A0A2H1E9P7"/>
<keyword evidence="3" id="KW-1185">Reference proteome</keyword>
<dbReference type="Proteomes" id="UP000231564">
    <property type="component" value="Chromosome MARIT"/>
</dbReference>
<dbReference type="Gene3D" id="2.40.160.20">
    <property type="match status" value="1"/>
</dbReference>
<dbReference type="SUPFAM" id="SSF56925">
    <property type="entry name" value="OMPA-like"/>
    <property type="match status" value="1"/>
</dbReference>
<protein>
    <recommendedName>
        <fullName evidence="1">Outer membrane protein beta-barrel domain-containing protein</fullName>
    </recommendedName>
</protein>
<dbReference type="EMBL" id="LT634361">
    <property type="protein sequence ID" value="SFZ82386.1"/>
    <property type="molecule type" value="Genomic_DNA"/>
</dbReference>
<dbReference type="GeneID" id="47723083"/>
<dbReference type="STRING" id="1349785.GCA_000509405_01879"/>
<sequence>MKKIILALCLIFGANQMINSQIQFGVKAGINYNNNGDLKLSETLGNAVKGADAKSGFHAGFWLRKDLPNNGLYIQPELVYTQAKSEYALSTEKNDYDLQKIDIPILLGKKIFGIGRAFIGPSFQYVIDAKFDAKNITADEFDKFSLGLQMGFGVEFGKLGVDARWERGLTDSEAKFVGKNVTQKAIIDNRTNQIILGVSYRF</sequence>
<gene>
    <name evidence="2" type="ORF">MARIT_1564</name>
</gene>
<dbReference type="RefSeq" id="WP_024740774.1">
    <property type="nucleotide sequence ID" value="NZ_BAUG01000012.1"/>
</dbReference>
<proteinExistence type="predicted"/>
<organism evidence="2 3">
    <name type="scientific">Tenacibaculum maritimum NCIMB 2154</name>
    <dbReference type="NCBI Taxonomy" id="1349785"/>
    <lineage>
        <taxon>Bacteria</taxon>
        <taxon>Pseudomonadati</taxon>
        <taxon>Bacteroidota</taxon>
        <taxon>Flavobacteriia</taxon>
        <taxon>Flavobacteriales</taxon>
        <taxon>Flavobacteriaceae</taxon>
        <taxon>Tenacibaculum</taxon>
    </lineage>
</organism>
<dbReference type="Pfam" id="PF13568">
    <property type="entry name" value="OMP_b-brl_2"/>
    <property type="match status" value="1"/>
</dbReference>
<dbReference type="InterPro" id="IPR011250">
    <property type="entry name" value="OMP/PagP_B-barrel"/>
</dbReference>
<evidence type="ECO:0000259" key="1">
    <source>
        <dbReference type="Pfam" id="PF13568"/>
    </source>
</evidence>
<dbReference type="OrthoDB" id="1431594at2"/>
<dbReference type="InterPro" id="IPR025665">
    <property type="entry name" value="Beta-barrel_OMP_2"/>
</dbReference>
<dbReference type="KEGG" id="tmar:MARIT_1564"/>
<accession>A0A2H1E9P7</accession>
<feature type="domain" description="Outer membrane protein beta-barrel" evidence="1">
    <location>
        <begin position="20"/>
        <end position="172"/>
    </location>
</feature>
<evidence type="ECO:0000313" key="3">
    <source>
        <dbReference type="Proteomes" id="UP000231564"/>
    </source>
</evidence>
<name>A0A2H1E9P7_9FLAO</name>
<evidence type="ECO:0000313" key="2">
    <source>
        <dbReference type="EMBL" id="SFZ82386.1"/>
    </source>
</evidence>
<reference evidence="2 3" key="1">
    <citation type="submission" date="2016-11" db="EMBL/GenBank/DDBJ databases">
        <authorList>
            <person name="Jaros S."/>
            <person name="Januszkiewicz K."/>
            <person name="Wedrychowicz H."/>
        </authorList>
    </citation>
    <scope>NUCLEOTIDE SEQUENCE [LARGE SCALE GENOMIC DNA]</scope>
    <source>
        <strain evidence="2">NCIMB 2154T</strain>
    </source>
</reference>